<dbReference type="OrthoDB" id="9773828at2"/>
<dbReference type="PANTHER" id="PTHR43312">
    <property type="entry name" value="D-THREO-ALDOSE 1-DEHYDROGENASE"/>
    <property type="match status" value="1"/>
</dbReference>
<dbReference type="AlphaFoldDB" id="A0A2V5K3U4"/>
<dbReference type="EMBL" id="QJVJ01000006">
    <property type="protein sequence ID" value="PYI53955.1"/>
    <property type="molecule type" value="Genomic_DNA"/>
</dbReference>
<evidence type="ECO:0000313" key="3">
    <source>
        <dbReference type="Proteomes" id="UP000247476"/>
    </source>
</evidence>
<dbReference type="RefSeq" id="WP_110840939.1">
    <property type="nucleotide sequence ID" value="NZ_QJVJ01000006.1"/>
</dbReference>
<keyword evidence="3" id="KW-1185">Reference proteome</keyword>
<dbReference type="InterPro" id="IPR053135">
    <property type="entry name" value="AKR2_Oxidoreductase"/>
</dbReference>
<comment type="caution">
    <text evidence="2">The sequence shown here is derived from an EMBL/GenBank/DDBJ whole genome shotgun (WGS) entry which is preliminary data.</text>
</comment>
<dbReference type="Gene3D" id="3.20.20.100">
    <property type="entry name" value="NADP-dependent oxidoreductase domain"/>
    <property type="match status" value="1"/>
</dbReference>
<sequence length="328" mass="35404">MVTAGMPYSDAGRLRLSKLMLGTAQLGLSGYGIANRTESVDGRAILDRCRELGVNGYDTALEYGDAEETLGRYFADRAAAGGAGEHPPFIVSKVKADLGLSSADALERQLTGRVETILARLRLSTLPALLLHDPAVLQAYGERVADVLRRLRAAGLIGRAGVSLGAEPDRQFADCGGLLRDDVYEVVQLPMNVWDRRAVGCGAMAQFRADGRIVAVRSVFLQGLFFHTGDGLDEPLRSAALPELIKLRAIADDEGMSIAQLAMSYVRDTEGVHCVVVGAERPEQVDDNARLVAGPALSERARRRIEREFADVPPLLVSPSLWPNASRR</sequence>
<name>A0A2V5K3U4_9BACL</name>
<dbReference type="CDD" id="cd19097">
    <property type="entry name" value="AKR_unchar"/>
    <property type="match status" value="1"/>
</dbReference>
<reference evidence="2 3" key="1">
    <citation type="submission" date="2018-05" db="EMBL/GenBank/DDBJ databases">
        <title>Paenibacillus flagellatus sp. nov., isolated from selenium mineral soil.</title>
        <authorList>
            <person name="Dai X."/>
        </authorList>
    </citation>
    <scope>NUCLEOTIDE SEQUENCE [LARGE SCALE GENOMIC DNA]</scope>
    <source>
        <strain evidence="2 3">DXL2</strain>
    </source>
</reference>
<dbReference type="Pfam" id="PF00248">
    <property type="entry name" value="Aldo_ket_red"/>
    <property type="match status" value="1"/>
</dbReference>
<dbReference type="PANTHER" id="PTHR43312:SF1">
    <property type="entry name" value="NADP-DEPENDENT OXIDOREDUCTASE DOMAIN-CONTAINING PROTEIN"/>
    <property type="match status" value="1"/>
</dbReference>
<evidence type="ECO:0000259" key="1">
    <source>
        <dbReference type="Pfam" id="PF00248"/>
    </source>
</evidence>
<proteinExistence type="predicted"/>
<accession>A0A2V5K3U4</accession>
<dbReference type="InterPro" id="IPR036812">
    <property type="entry name" value="NAD(P)_OxRdtase_dom_sf"/>
</dbReference>
<evidence type="ECO:0000313" key="2">
    <source>
        <dbReference type="EMBL" id="PYI53955.1"/>
    </source>
</evidence>
<gene>
    <name evidence="2" type="ORF">DLM86_15490</name>
</gene>
<dbReference type="SUPFAM" id="SSF51430">
    <property type="entry name" value="NAD(P)-linked oxidoreductase"/>
    <property type="match status" value="1"/>
</dbReference>
<dbReference type="InterPro" id="IPR023210">
    <property type="entry name" value="NADP_OxRdtase_dom"/>
</dbReference>
<dbReference type="Proteomes" id="UP000247476">
    <property type="component" value="Unassembled WGS sequence"/>
</dbReference>
<organism evidence="2 3">
    <name type="scientific">Paenibacillus flagellatus</name>
    <dbReference type="NCBI Taxonomy" id="2211139"/>
    <lineage>
        <taxon>Bacteria</taxon>
        <taxon>Bacillati</taxon>
        <taxon>Bacillota</taxon>
        <taxon>Bacilli</taxon>
        <taxon>Bacillales</taxon>
        <taxon>Paenibacillaceae</taxon>
        <taxon>Paenibacillus</taxon>
    </lineage>
</organism>
<feature type="domain" description="NADP-dependent oxidoreductase" evidence="1">
    <location>
        <begin position="18"/>
        <end position="299"/>
    </location>
</feature>
<protein>
    <recommendedName>
        <fullName evidence="1">NADP-dependent oxidoreductase domain-containing protein</fullName>
    </recommendedName>
</protein>